<proteinExistence type="predicted"/>
<dbReference type="AlphaFoldDB" id="A0ABD1CYE1"/>
<evidence type="ECO:0008006" key="3">
    <source>
        <dbReference type="Google" id="ProtNLM"/>
    </source>
</evidence>
<reference evidence="1 2" key="1">
    <citation type="submission" date="2024-05" db="EMBL/GenBank/DDBJ databases">
        <title>Culex pipiens pipiens assembly and annotation.</title>
        <authorList>
            <person name="Alout H."/>
            <person name="Durand T."/>
        </authorList>
    </citation>
    <scope>NUCLEOTIDE SEQUENCE [LARGE SCALE GENOMIC DNA]</scope>
    <source>
        <strain evidence="1">HA-2024</strain>
        <tissue evidence="1">Whole body</tissue>
    </source>
</reference>
<evidence type="ECO:0000313" key="1">
    <source>
        <dbReference type="EMBL" id="KAL1381432.1"/>
    </source>
</evidence>
<accession>A0ABD1CYE1</accession>
<dbReference type="Proteomes" id="UP001562425">
    <property type="component" value="Unassembled WGS sequence"/>
</dbReference>
<keyword evidence="2" id="KW-1185">Reference proteome</keyword>
<organism evidence="1 2">
    <name type="scientific">Culex pipiens pipiens</name>
    <name type="common">Northern house mosquito</name>
    <dbReference type="NCBI Taxonomy" id="38569"/>
    <lineage>
        <taxon>Eukaryota</taxon>
        <taxon>Metazoa</taxon>
        <taxon>Ecdysozoa</taxon>
        <taxon>Arthropoda</taxon>
        <taxon>Hexapoda</taxon>
        <taxon>Insecta</taxon>
        <taxon>Pterygota</taxon>
        <taxon>Neoptera</taxon>
        <taxon>Endopterygota</taxon>
        <taxon>Diptera</taxon>
        <taxon>Nematocera</taxon>
        <taxon>Culicoidea</taxon>
        <taxon>Culicidae</taxon>
        <taxon>Culicinae</taxon>
        <taxon>Culicini</taxon>
        <taxon>Culex</taxon>
        <taxon>Culex</taxon>
    </lineage>
</organism>
<sequence length="131" mass="14566">MNGTGFSDGAHCTTWISAGNPSGYVQNPHCKWNLHRNPESVLQIRPYPADTFFSSHTNAFFYCSPKCSDNPPEVSSHVFGSAVFFCVNSSNLLQKIGSSRICRVLPAFHSDTEREYSDKQKYHDESSGLLA</sequence>
<dbReference type="EMBL" id="JBEHCU010008632">
    <property type="protein sequence ID" value="KAL1381432.1"/>
    <property type="molecule type" value="Genomic_DNA"/>
</dbReference>
<name>A0ABD1CYE1_CULPP</name>
<comment type="caution">
    <text evidence="1">The sequence shown here is derived from an EMBL/GenBank/DDBJ whole genome shotgun (WGS) entry which is preliminary data.</text>
</comment>
<gene>
    <name evidence="1" type="ORF">pipiens_013460</name>
</gene>
<protein>
    <recommendedName>
        <fullName evidence="3">CUB domain-containing protein</fullName>
    </recommendedName>
</protein>
<evidence type="ECO:0000313" key="2">
    <source>
        <dbReference type="Proteomes" id="UP001562425"/>
    </source>
</evidence>